<keyword evidence="3 6" id="KW-0713">Self-incompatibility</keyword>
<dbReference type="PANTHER" id="PTHR31232:SF43">
    <property type="entry name" value="S-PROTEIN HOMOLOG 29-RELATED"/>
    <property type="match status" value="1"/>
</dbReference>
<evidence type="ECO:0000256" key="3">
    <source>
        <dbReference type="ARBA" id="ARBA00022471"/>
    </source>
</evidence>
<dbReference type="InterPro" id="IPR010264">
    <property type="entry name" value="Self-incomp_S1"/>
</dbReference>
<evidence type="ECO:0000256" key="2">
    <source>
        <dbReference type="ARBA" id="ARBA00005581"/>
    </source>
</evidence>
<keyword evidence="8" id="KW-1185">Reference proteome</keyword>
<evidence type="ECO:0000313" key="7">
    <source>
        <dbReference type="EMBL" id="CAL0317257.1"/>
    </source>
</evidence>
<comment type="subcellular location">
    <subcellularLocation>
        <location evidence="1 6">Secreted</location>
    </subcellularLocation>
</comment>
<keyword evidence="5" id="KW-0732">Signal</keyword>
<dbReference type="GO" id="GO:0060320">
    <property type="term" value="P:rejection of self pollen"/>
    <property type="evidence" value="ECO:0007669"/>
    <property type="project" value="UniProtKB-KW"/>
</dbReference>
<name>A0AAV1X7E3_LUPLU</name>
<evidence type="ECO:0000256" key="6">
    <source>
        <dbReference type="RuleBase" id="RU367044"/>
    </source>
</evidence>
<dbReference type="AlphaFoldDB" id="A0AAV1X7E3"/>
<sequence length="139" mass="16320">MAALLERKRVLLLMSLTIFVTLQMMFGLVSGAFFRHINVTIRNTMSQAVTIHCRDKDTNKGYHVLQPNAGYNFSLIPNPILKRSLWYCSFEWTEEDHIFDIYVQKRDKCEHDICSWVITEHGPCRVIDDPKNPKCFPWN</sequence>
<organism evidence="7 8">
    <name type="scientific">Lupinus luteus</name>
    <name type="common">European yellow lupine</name>
    <dbReference type="NCBI Taxonomy" id="3873"/>
    <lineage>
        <taxon>Eukaryota</taxon>
        <taxon>Viridiplantae</taxon>
        <taxon>Streptophyta</taxon>
        <taxon>Embryophyta</taxon>
        <taxon>Tracheophyta</taxon>
        <taxon>Spermatophyta</taxon>
        <taxon>Magnoliopsida</taxon>
        <taxon>eudicotyledons</taxon>
        <taxon>Gunneridae</taxon>
        <taxon>Pentapetalae</taxon>
        <taxon>rosids</taxon>
        <taxon>fabids</taxon>
        <taxon>Fabales</taxon>
        <taxon>Fabaceae</taxon>
        <taxon>Papilionoideae</taxon>
        <taxon>50 kb inversion clade</taxon>
        <taxon>genistoids sensu lato</taxon>
        <taxon>core genistoids</taxon>
        <taxon>Genisteae</taxon>
        <taxon>Lupinus</taxon>
    </lineage>
</organism>
<dbReference type="PANTHER" id="PTHR31232">
    <property type="match status" value="1"/>
</dbReference>
<gene>
    <name evidence="7" type="ORF">LLUT_LOCUS18317</name>
</gene>
<protein>
    <recommendedName>
        <fullName evidence="6">S-protein homolog</fullName>
    </recommendedName>
</protein>
<dbReference type="GO" id="GO:0005576">
    <property type="term" value="C:extracellular region"/>
    <property type="evidence" value="ECO:0007669"/>
    <property type="project" value="UniProtKB-SubCell"/>
</dbReference>
<evidence type="ECO:0000256" key="1">
    <source>
        <dbReference type="ARBA" id="ARBA00004613"/>
    </source>
</evidence>
<comment type="similarity">
    <text evidence="2 6">Belongs to the plant self-incompatibility (S1) protein family.</text>
</comment>
<keyword evidence="4 6" id="KW-0964">Secreted</keyword>
<evidence type="ECO:0000256" key="5">
    <source>
        <dbReference type="ARBA" id="ARBA00022729"/>
    </source>
</evidence>
<evidence type="ECO:0000256" key="4">
    <source>
        <dbReference type="ARBA" id="ARBA00022525"/>
    </source>
</evidence>
<dbReference type="Pfam" id="PF05938">
    <property type="entry name" value="Self-incomp_S1"/>
    <property type="match status" value="1"/>
</dbReference>
<accession>A0AAV1X7E3</accession>
<dbReference type="EMBL" id="CAXHTB010000012">
    <property type="protein sequence ID" value="CAL0317257.1"/>
    <property type="molecule type" value="Genomic_DNA"/>
</dbReference>
<proteinExistence type="inferred from homology"/>
<reference evidence="7 8" key="1">
    <citation type="submission" date="2024-03" db="EMBL/GenBank/DDBJ databases">
        <authorList>
            <person name="Martinez-Hernandez J."/>
        </authorList>
    </citation>
    <scope>NUCLEOTIDE SEQUENCE [LARGE SCALE GENOMIC DNA]</scope>
</reference>
<dbReference type="Proteomes" id="UP001497480">
    <property type="component" value="Unassembled WGS sequence"/>
</dbReference>
<evidence type="ECO:0000313" key="8">
    <source>
        <dbReference type="Proteomes" id="UP001497480"/>
    </source>
</evidence>
<comment type="caution">
    <text evidence="7">The sequence shown here is derived from an EMBL/GenBank/DDBJ whole genome shotgun (WGS) entry which is preliminary data.</text>
</comment>